<dbReference type="InterPro" id="IPR007321">
    <property type="entry name" value="Transposase_28"/>
</dbReference>
<dbReference type="PANTHER" id="PTHR33026:SF7">
    <property type="entry name" value="OS03G0100275 PROTEIN"/>
    <property type="match status" value="1"/>
</dbReference>
<feature type="compositionally biased region" description="Acidic residues" evidence="2">
    <location>
        <begin position="1064"/>
        <end position="1074"/>
    </location>
</feature>
<feature type="compositionally biased region" description="Polar residues" evidence="2">
    <location>
        <begin position="141"/>
        <end position="151"/>
    </location>
</feature>
<name>A0AAD8TYC2_LOLMU</name>
<feature type="compositionally biased region" description="Basic and acidic residues" evidence="2">
    <location>
        <begin position="1025"/>
        <end position="1036"/>
    </location>
</feature>
<feature type="region of interest" description="Disordered" evidence="2">
    <location>
        <begin position="135"/>
        <end position="154"/>
    </location>
</feature>
<proteinExistence type="predicted"/>
<feature type="compositionally biased region" description="Basic residues" evidence="2">
    <location>
        <begin position="496"/>
        <end position="506"/>
    </location>
</feature>
<feature type="compositionally biased region" description="Basic and acidic residues" evidence="2">
    <location>
        <begin position="533"/>
        <end position="543"/>
    </location>
</feature>
<dbReference type="Pfam" id="PF04195">
    <property type="entry name" value="Transposase_28"/>
    <property type="match status" value="1"/>
</dbReference>
<feature type="compositionally biased region" description="Acidic residues" evidence="2">
    <location>
        <begin position="477"/>
        <end position="490"/>
    </location>
</feature>
<feature type="domain" description="Transposase (putative) gypsy type" evidence="3">
    <location>
        <begin position="270"/>
        <end position="337"/>
    </location>
</feature>
<evidence type="ECO:0000313" key="4">
    <source>
        <dbReference type="EMBL" id="KAK1694302.1"/>
    </source>
</evidence>
<reference evidence="4" key="1">
    <citation type="submission" date="2023-07" db="EMBL/GenBank/DDBJ databases">
        <title>A chromosome-level genome assembly of Lolium multiflorum.</title>
        <authorList>
            <person name="Chen Y."/>
            <person name="Copetti D."/>
            <person name="Kolliker R."/>
            <person name="Studer B."/>
        </authorList>
    </citation>
    <scope>NUCLEOTIDE SEQUENCE</scope>
    <source>
        <strain evidence="4">02402/16</strain>
        <tissue evidence="4">Leaf</tissue>
    </source>
</reference>
<protein>
    <recommendedName>
        <fullName evidence="3">Transposase (putative) gypsy type domain-containing protein</fullName>
    </recommendedName>
</protein>
<comment type="caution">
    <text evidence="4">The sequence shown here is derived from an EMBL/GenBank/DDBJ whole genome shotgun (WGS) entry which is preliminary data.</text>
</comment>
<feature type="compositionally biased region" description="Pro residues" evidence="2">
    <location>
        <begin position="589"/>
        <end position="616"/>
    </location>
</feature>
<feature type="region of interest" description="Disordered" evidence="2">
    <location>
        <begin position="1023"/>
        <end position="1096"/>
    </location>
</feature>
<evidence type="ECO:0000313" key="5">
    <source>
        <dbReference type="Proteomes" id="UP001231189"/>
    </source>
</evidence>
<feature type="coiled-coil region" evidence="1">
    <location>
        <begin position="770"/>
        <end position="873"/>
    </location>
</feature>
<accession>A0AAD8TYC2</accession>
<dbReference type="AlphaFoldDB" id="A0AAD8TYC2"/>
<organism evidence="4 5">
    <name type="scientific">Lolium multiflorum</name>
    <name type="common">Italian ryegrass</name>
    <name type="synonym">Lolium perenne subsp. multiflorum</name>
    <dbReference type="NCBI Taxonomy" id="4521"/>
    <lineage>
        <taxon>Eukaryota</taxon>
        <taxon>Viridiplantae</taxon>
        <taxon>Streptophyta</taxon>
        <taxon>Embryophyta</taxon>
        <taxon>Tracheophyta</taxon>
        <taxon>Spermatophyta</taxon>
        <taxon>Magnoliopsida</taxon>
        <taxon>Liliopsida</taxon>
        <taxon>Poales</taxon>
        <taxon>Poaceae</taxon>
        <taxon>BOP clade</taxon>
        <taxon>Pooideae</taxon>
        <taxon>Poodae</taxon>
        <taxon>Poeae</taxon>
        <taxon>Poeae Chloroplast Group 2 (Poeae type)</taxon>
        <taxon>Loliodinae</taxon>
        <taxon>Loliinae</taxon>
        <taxon>Lolium</taxon>
    </lineage>
</organism>
<feature type="compositionally biased region" description="Low complexity" evidence="2">
    <location>
        <begin position="507"/>
        <end position="519"/>
    </location>
</feature>
<evidence type="ECO:0000259" key="3">
    <source>
        <dbReference type="Pfam" id="PF04195"/>
    </source>
</evidence>
<feature type="compositionally biased region" description="Polar residues" evidence="2">
    <location>
        <begin position="1039"/>
        <end position="1049"/>
    </location>
</feature>
<gene>
    <name evidence="4" type="ORF">QYE76_010999</name>
</gene>
<feature type="region of interest" description="Disordered" evidence="2">
    <location>
        <begin position="471"/>
        <end position="658"/>
    </location>
</feature>
<keyword evidence="1" id="KW-0175">Coiled coil</keyword>
<dbReference type="Proteomes" id="UP001231189">
    <property type="component" value="Unassembled WGS sequence"/>
</dbReference>
<dbReference type="EMBL" id="JAUUTY010000001">
    <property type="protein sequence ID" value="KAK1694302.1"/>
    <property type="molecule type" value="Genomic_DNA"/>
</dbReference>
<evidence type="ECO:0000256" key="1">
    <source>
        <dbReference type="SAM" id="Coils"/>
    </source>
</evidence>
<sequence length="1096" mass="120552">MGLHGSGLLRRSVRIRLQVPKLDFILLDQQQLGRPMGPMPPSPSVGHPGLPDLGHVIDIPINRAASQILTPTSSAAETFAPGRFKPPFAPRSPRLIGKSSPPPIRGHAGRFSASSTTFVLAGTSSVRRAIDAGSMPIDSHCTGSSPNSPDPSSLEPICPDPIAYLPPYVSDIRLAQPFSASSSTKLSRIPTAQEIEEELQGQARMAAKVQETENKKASKARNREGERGQWWPCETTDTELRELQNEGMISAHWSFIRDTVVPKPGAGEVVMTKAWVERGLSLPCSEFFLSILTTYGLQPHNICPNSYLLLSNFATLCEGHLGIRPDVKLWQFFFRVKKETKDKAMLNCGSMTFMLRPGRMYPPHDSHESVRYWNAGWFYEKNVPVPEIHDGLPKFNNEPPEELASWSFIPSLSLTPILEKAARRISWRFKTLVKVGRGQPIPELIKDIYTNDQCPPLATLAEENLRTILRVPVSGDTAEEVPEDEEEEEEPAPRKAAPRPTKRPRAKASGSEAGASGEASAKKPKVVKPPPLDSRKAERERLKMLSTAGKRSRPNIPGAPTPTTTATRTASQKPITEFMKKSPAVGPATPAPPSASHTAPPPSPPQANQSPPPAANTPPEIIPVSSEKVGGEDPKAKGPAQEETQDQGEAEVTSSEKVGAGAGDVVVFPKNFGDPTDLTSTPKAYATKIFKQLTEAEKWELEQDLLNAMLNNAWGKPDAGTSEIQDFKKGVGEFFDKLICKQKEQQALHYELHKNIALQRRVTLGQAENIRTLKDKNAELNKQLADAQGASSSLATTSSELENLRSYQELETKLKEAEQQKERAEKQLAEKNSELIREKGEFVLKRNADSETIKRQQKELNGLRKYMETAEHHWDLLAENILEPLGYPEKRRNKFPRDDVLSLAGDDCKDLISASRKICHNLSLKRSRTCGLRKLIKRMDILPELVTDLQASSARGAAAMTLTMCLAHNPKMDLDRVTSGVPPTADVGKLLDAVSGYDTRIARRIRHEEFYDKVVLPADEPLEDELQKERDAEARPAESGTQFTWTSSKDAPEEEEPKTSAATSDEDEESDEDVSSPAEGAKGKDPEGNASPSKAE</sequence>
<feature type="compositionally biased region" description="Low complexity" evidence="2">
    <location>
        <begin position="561"/>
        <end position="570"/>
    </location>
</feature>
<keyword evidence="5" id="KW-1185">Reference proteome</keyword>
<dbReference type="PANTHER" id="PTHR33026">
    <property type="entry name" value="OS06G0360600 PROTEIN"/>
    <property type="match status" value="1"/>
</dbReference>
<evidence type="ECO:0000256" key="2">
    <source>
        <dbReference type="SAM" id="MobiDB-lite"/>
    </source>
</evidence>